<reference evidence="3" key="2">
    <citation type="submission" date="2015-01" db="EMBL/GenBank/DDBJ databases">
        <title>Evolutionary Origins and Diversification of the Mycorrhizal Mutualists.</title>
        <authorList>
            <consortium name="DOE Joint Genome Institute"/>
            <consortium name="Mycorrhizal Genomics Consortium"/>
            <person name="Kohler A."/>
            <person name="Kuo A."/>
            <person name="Nagy L.G."/>
            <person name="Floudas D."/>
            <person name="Copeland A."/>
            <person name="Barry K.W."/>
            <person name="Cichocki N."/>
            <person name="Veneault-Fourrey C."/>
            <person name="LaButti K."/>
            <person name="Lindquist E.A."/>
            <person name="Lipzen A."/>
            <person name="Lundell T."/>
            <person name="Morin E."/>
            <person name="Murat C."/>
            <person name="Riley R."/>
            <person name="Ohm R."/>
            <person name="Sun H."/>
            <person name="Tunlid A."/>
            <person name="Henrissat B."/>
            <person name="Grigoriev I.V."/>
            <person name="Hibbett D.S."/>
            <person name="Martin F."/>
        </authorList>
    </citation>
    <scope>NUCLEOTIDE SEQUENCE [LARGE SCALE GENOMIC DNA]</scope>
    <source>
        <strain evidence="3">Foug A</strain>
    </source>
</reference>
<feature type="compositionally biased region" description="Basic and acidic residues" evidence="1">
    <location>
        <begin position="18"/>
        <end position="36"/>
    </location>
</feature>
<evidence type="ECO:0000313" key="2">
    <source>
        <dbReference type="EMBL" id="KIM63941.1"/>
    </source>
</evidence>
<dbReference type="HOGENOM" id="CLU_2122523_0_0_1"/>
<sequence>MSTSSAWEGVQNRGKFGRPSDPEHTLSERSGNDAWRHGPGTLFDRATIFLLRGWAETTTRPMGQDHGRVGVVQSALRSSSSLETNLLTSDSLTPFSSFLSGSRAAGICQAPSFA</sequence>
<accession>A0A0C3E7E6</accession>
<organism evidence="2 3">
    <name type="scientific">Scleroderma citrinum Foug A</name>
    <dbReference type="NCBI Taxonomy" id="1036808"/>
    <lineage>
        <taxon>Eukaryota</taxon>
        <taxon>Fungi</taxon>
        <taxon>Dikarya</taxon>
        <taxon>Basidiomycota</taxon>
        <taxon>Agaricomycotina</taxon>
        <taxon>Agaricomycetes</taxon>
        <taxon>Agaricomycetidae</taxon>
        <taxon>Boletales</taxon>
        <taxon>Sclerodermatineae</taxon>
        <taxon>Sclerodermataceae</taxon>
        <taxon>Scleroderma</taxon>
    </lineage>
</organism>
<name>A0A0C3E7E6_9AGAM</name>
<dbReference type="AlphaFoldDB" id="A0A0C3E7E6"/>
<reference evidence="2 3" key="1">
    <citation type="submission" date="2014-04" db="EMBL/GenBank/DDBJ databases">
        <authorList>
            <consortium name="DOE Joint Genome Institute"/>
            <person name="Kuo A."/>
            <person name="Kohler A."/>
            <person name="Nagy L.G."/>
            <person name="Floudas D."/>
            <person name="Copeland A."/>
            <person name="Barry K.W."/>
            <person name="Cichocki N."/>
            <person name="Veneault-Fourrey C."/>
            <person name="LaButti K."/>
            <person name="Lindquist E.A."/>
            <person name="Lipzen A."/>
            <person name="Lundell T."/>
            <person name="Morin E."/>
            <person name="Murat C."/>
            <person name="Sun H."/>
            <person name="Tunlid A."/>
            <person name="Henrissat B."/>
            <person name="Grigoriev I.V."/>
            <person name="Hibbett D.S."/>
            <person name="Martin F."/>
            <person name="Nordberg H.P."/>
            <person name="Cantor M.N."/>
            <person name="Hua S.X."/>
        </authorList>
    </citation>
    <scope>NUCLEOTIDE SEQUENCE [LARGE SCALE GENOMIC DNA]</scope>
    <source>
        <strain evidence="2 3">Foug A</strain>
    </source>
</reference>
<keyword evidence="3" id="KW-1185">Reference proteome</keyword>
<dbReference type="Proteomes" id="UP000053989">
    <property type="component" value="Unassembled WGS sequence"/>
</dbReference>
<protein>
    <submittedName>
        <fullName evidence="2">Uncharacterized protein</fullName>
    </submittedName>
</protein>
<dbReference type="InParanoid" id="A0A0C3E7E6"/>
<proteinExistence type="predicted"/>
<evidence type="ECO:0000313" key="3">
    <source>
        <dbReference type="Proteomes" id="UP000053989"/>
    </source>
</evidence>
<evidence type="ECO:0000256" key="1">
    <source>
        <dbReference type="SAM" id="MobiDB-lite"/>
    </source>
</evidence>
<gene>
    <name evidence="2" type="ORF">SCLCIDRAFT_674820</name>
</gene>
<dbReference type="EMBL" id="KN822031">
    <property type="protein sequence ID" value="KIM63941.1"/>
    <property type="molecule type" value="Genomic_DNA"/>
</dbReference>
<feature type="region of interest" description="Disordered" evidence="1">
    <location>
        <begin position="1"/>
        <end position="38"/>
    </location>
</feature>